<reference evidence="1 2" key="1">
    <citation type="submission" date="2024-04" db="EMBL/GenBank/DDBJ databases">
        <authorList>
            <person name="Waldvogel A.-M."/>
            <person name="Schoenle A."/>
        </authorList>
    </citation>
    <scope>NUCLEOTIDE SEQUENCE [LARGE SCALE GENOMIC DNA]</scope>
</reference>
<dbReference type="EMBL" id="OZ035840">
    <property type="protein sequence ID" value="CAL1587487.1"/>
    <property type="molecule type" value="Genomic_DNA"/>
</dbReference>
<protein>
    <submittedName>
        <fullName evidence="1">Uncharacterized protein</fullName>
    </submittedName>
</protein>
<evidence type="ECO:0000313" key="1">
    <source>
        <dbReference type="EMBL" id="CAL1587487.1"/>
    </source>
</evidence>
<gene>
    <name evidence="1" type="ORF">KC01_LOCUS17446</name>
</gene>
<dbReference type="Proteomes" id="UP001497482">
    <property type="component" value="Chromosome 18"/>
</dbReference>
<name>A0AAV2KJ40_KNICA</name>
<sequence>MYRGVSRGSTETGPEVEDALLLLQPIPKEEEEEGGGLPCVRPALECLILGTARRRPGPWCSIYGGAGERVQRSGEEGYHLPLVFLWCLPGAYQWQPPRPGQKSHRGFLMPVWIQTRSRERFY</sequence>
<accession>A0AAV2KJ40</accession>
<keyword evidence="2" id="KW-1185">Reference proteome</keyword>
<evidence type="ECO:0000313" key="2">
    <source>
        <dbReference type="Proteomes" id="UP001497482"/>
    </source>
</evidence>
<organism evidence="1 2">
    <name type="scientific">Knipowitschia caucasica</name>
    <name type="common">Caucasian dwarf goby</name>
    <name type="synonym">Pomatoschistus caucasicus</name>
    <dbReference type="NCBI Taxonomy" id="637954"/>
    <lineage>
        <taxon>Eukaryota</taxon>
        <taxon>Metazoa</taxon>
        <taxon>Chordata</taxon>
        <taxon>Craniata</taxon>
        <taxon>Vertebrata</taxon>
        <taxon>Euteleostomi</taxon>
        <taxon>Actinopterygii</taxon>
        <taxon>Neopterygii</taxon>
        <taxon>Teleostei</taxon>
        <taxon>Neoteleostei</taxon>
        <taxon>Acanthomorphata</taxon>
        <taxon>Gobiaria</taxon>
        <taxon>Gobiiformes</taxon>
        <taxon>Gobioidei</taxon>
        <taxon>Gobiidae</taxon>
        <taxon>Gobiinae</taxon>
        <taxon>Knipowitschia</taxon>
    </lineage>
</organism>
<dbReference type="AlphaFoldDB" id="A0AAV2KJ40"/>
<proteinExistence type="predicted"/>